<keyword evidence="2" id="KW-1185">Reference proteome</keyword>
<proteinExistence type="predicted"/>
<organism evidence="1 2">
    <name type="scientific">Blastococcus mobilis</name>
    <dbReference type="NCBI Taxonomy" id="1938746"/>
    <lineage>
        <taxon>Bacteria</taxon>
        <taxon>Bacillati</taxon>
        <taxon>Actinomycetota</taxon>
        <taxon>Actinomycetes</taxon>
        <taxon>Geodermatophilales</taxon>
        <taxon>Geodermatophilaceae</taxon>
        <taxon>Blastococcus</taxon>
    </lineage>
</organism>
<dbReference type="OrthoDB" id="5194194at2"/>
<sequence length="78" mass="8476">MTDDMTIQIDSEEYVLRQDGDGLQVGRRNGADVAWLDTVDLDLLPGPAREALERGDTSDEALMTALRGVTQAEVERGG</sequence>
<gene>
    <name evidence="1" type="ORF">SAMN06272737_1211</name>
</gene>
<evidence type="ECO:0000313" key="2">
    <source>
        <dbReference type="Proteomes" id="UP000198403"/>
    </source>
</evidence>
<dbReference type="Proteomes" id="UP000198403">
    <property type="component" value="Unassembled WGS sequence"/>
</dbReference>
<name>A0A238YKW4_9ACTN</name>
<reference evidence="1 2" key="1">
    <citation type="submission" date="2017-06" db="EMBL/GenBank/DDBJ databases">
        <authorList>
            <person name="Kim H.J."/>
            <person name="Triplett B.A."/>
        </authorList>
    </citation>
    <scope>NUCLEOTIDE SEQUENCE [LARGE SCALE GENOMIC DNA]</scope>
    <source>
        <strain evidence="1 2">DSM 44272</strain>
    </source>
</reference>
<accession>A0A238YKW4</accession>
<protein>
    <submittedName>
        <fullName evidence="1">Uncharacterized protein</fullName>
    </submittedName>
</protein>
<dbReference type="AlphaFoldDB" id="A0A238YKW4"/>
<dbReference type="RefSeq" id="WP_089337820.1">
    <property type="nucleotide sequence ID" value="NZ_FZNO01000021.1"/>
</dbReference>
<evidence type="ECO:0000313" key="1">
    <source>
        <dbReference type="EMBL" id="SNR71777.1"/>
    </source>
</evidence>
<dbReference type="EMBL" id="FZNO01000021">
    <property type="protein sequence ID" value="SNR71777.1"/>
    <property type="molecule type" value="Genomic_DNA"/>
</dbReference>